<dbReference type="AlphaFoldDB" id="A0AAN8I3D7"/>
<evidence type="ECO:0000256" key="1">
    <source>
        <dbReference type="SAM" id="Phobius"/>
    </source>
</evidence>
<reference evidence="2 3" key="1">
    <citation type="submission" date="2022-12" db="EMBL/GenBank/DDBJ databases">
        <title>Genomic features and morphological characterization of a novel Knufia sp. strain isolated from spacecraft assembly facility.</title>
        <authorList>
            <person name="Teixeira M."/>
            <person name="Chander A.M."/>
            <person name="Stajich J.E."/>
            <person name="Venkateswaran K."/>
        </authorList>
    </citation>
    <scope>NUCLEOTIDE SEQUENCE [LARGE SCALE GENOMIC DNA]</scope>
    <source>
        <strain evidence="2 3">FJI-L2-BK-P2</strain>
    </source>
</reference>
<proteinExistence type="predicted"/>
<sequence>MASEADKVRLGAWSAILEPDAGIDRHNWRRVVPIEVLNLGVSRTGTLSMTEAFRILGYANPYHFTSIFANCRDADMWAEALSAKYHGKGKAFGPKEFDQLLGHTSAASDTPCFVLWRELVEAYPEAKVVLTRRDEEKWLKSCRGLLEGTLNPVSRYGLRYLDPFWIGRILKVGLMWTEGWYGMQGNMSVETGMANARQKYREHYAAIKAYVPKDRLLEYELGTGWEPLCQFLGKPVPSEPFPHANEAKTLEAAFGAFIGRALKNALFNVAMVVGAGAVVGITIWNYFVSKQ</sequence>
<dbReference type="Proteomes" id="UP001316803">
    <property type="component" value="Unassembled WGS sequence"/>
</dbReference>
<dbReference type="Pfam" id="PF17784">
    <property type="entry name" value="Sulfotransfer_4"/>
    <property type="match status" value="1"/>
</dbReference>
<keyword evidence="1" id="KW-0472">Membrane</keyword>
<dbReference type="Gene3D" id="3.40.50.300">
    <property type="entry name" value="P-loop containing nucleotide triphosphate hydrolases"/>
    <property type="match status" value="1"/>
</dbReference>
<dbReference type="SUPFAM" id="SSF52540">
    <property type="entry name" value="P-loop containing nucleoside triphosphate hydrolases"/>
    <property type="match status" value="1"/>
</dbReference>
<dbReference type="InterPro" id="IPR040632">
    <property type="entry name" value="Sulfotransfer_4"/>
</dbReference>
<keyword evidence="3" id="KW-1185">Reference proteome</keyword>
<organism evidence="2 3">
    <name type="scientific">Knufia fluminis</name>
    <dbReference type="NCBI Taxonomy" id="191047"/>
    <lineage>
        <taxon>Eukaryota</taxon>
        <taxon>Fungi</taxon>
        <taxon>Dikarya</taxon>
        <taxon>Ascomycota</taxon>
        <taxon>Pezizomycotina</taxon>
        <taxon>Eurotiomycetes</taxon>
        <taxon>Chaetothyriomycetidae</taxon>
        <taxon>Chaetothyriales</taxon>
        <taxon>Trichomeriaceae</taxon>
        <taxon>Knufia</taxon>
    </lineage>
</organism>
<name>A0AAN8I3D7_9EURO</name>
<protein>
    <recommendedName>
        <fullName evidence="4">NAD dependent epimerase/dehydratase</fullName>
    </recommendedName>
</protein>
<dbReference type="PANTHER" id="PTHR36978">
    <property type="entry name" value="P-LOOP CONTAINING NUCLEOTIDE TRIPHOSPHATE HYDROLASE"/>
    <property type="match status" value="1"/>
</dbReference>
<keyword evidence="1" id="KW-1133">Transmembrane helix</keyword>
<evidence type="ECO:0000313" key="2">
    <source>
        <dbReference type="EMBL" id="KAK5948305.1"/>
    </source>
</evidence>
<gene>
    <name evidence="2" type="ORF">OHC33_010615</name>
</gene>
<evidence type="ECO:0000313" key="3">
    <source>
        <dbReference type="Proteomes" id="UP001316803"/>
    </source>
</evidence>
<comment type="caution">
    <text evidence="2">The sequence shown here is derived from an EMBL/GenBank/DDBJ whole genome shotgun (WGS) entry which is preliminary data.</text>
</comment>
<feature type="transmembrane region" description="Helical" evidence="1">
    <location>
        <begin position="265"/>
        <end position="287"/>
    </location>
</feature>
<dbReference type="PANTHER" id="PTHR36978:SF4">
    <property type="entry name" value="P-LOOP CONTAINING NUCLEOSIDE TRIPHOSPHATE HYDROLASE PROTEIN"/>
    <property type="match status" value="1"/>
</dbReference>
<keyword evidence="1" id="KW-0812">Transmembrane</keyword>
<evidence type="ECO:0008006" key="4">
    <source>
        <dbReference type="Google" id="ProtNLM"/>
    </source>
</evidence>
<dbReference type="EMBL" id="JAKLMC020000049">
    <property type="protein sequence ID" value="KAK5948305.1"/>
    <property type="molecule type" value="Genomic_DNA"/>
</dbReference>
<dbReference type="InterPro" id="IPR027417">
    <property type="entry name" value="P-loop_NTPase"/>
</dbReference>
<accession>A0AAN8I3D7</accession>